<dbReference type="InterPro" id="IPR023393">
    <property type="entry name" value="START-like_dom_sf"/>
</dbReference>
<dbReference type="EMBL" id="AP022610">
    <property type="protein sequence ID" value="BBZ28808.1"/>
    <property type="molecule type" value="Genomic_DNA"/>
</dbReference>
<reference evidence="1 2" key="1">
    <citation type="journal article" date="2019" name="Emerg. Microbes Infect.">
        <title>Comprehensive subspecies identification of 175 nontuberculous mycobacteria species based on 7547 genomic profiles.</title>
        <authorList>
            <person name="Matsumoto Y."/>
            <person name="Kinjo T."/>
            <person name="Motooka D."/>
            <person name="Nabeya D."/>
            <person name="Jung N."/>
            <person name="Uechi K."/>
            <person name="Horii T."/>
            <person name="Iida T."/>
            <person name="Fujita J."/>
            <person name="Nakamura S."/>
        </authorList>
    </citation>
    <scope>NUCLEOTIDE SEQUENCE [LARGE SCALE GENOMIC DNA]</scope>
    <source>
        <strain evidence="1 2">JCM 13574</strain>
    </source>
</reference>
<gene>
    <name evidence="1" type="ORF">MMAD_31030</name>
</gene>
<evidence type="ECO:0000313" key="2">
    <source>
        <dbReference type="Proteomes" id="UP000466517"/>
    </source>
</evidence>
<dbReference type="Proteomes" id="UP000466517">
    <property type="component" value="Chromosome"/>
</dbReference>
<dbReference type="InterPro" id="IPR019587">
    <property type="entry name" value="Polyketide_cyclase/dehydratase"/>
</dbReference>
<proteinExistence type="predicted"/>
<sequence>MRVERELIVKADRHAVWDVVSDPSRYPEFMRNLERWDTVTDGPADIGSRYTVHWRIGAAPVGGVIELVEYDDARDLAWLAITGVSQRGRFRLRDAGAGSTKVTFRLTYQSPGGVLGLLADRIAAGQVGRTLAASLADLRALVES</sequence>
<evidence type="ECO:0008006" key="3">
    <source>
        <dbReference type="Google" id="ProtNLM"/>
    </source>
</evidence>
<dbReference type="SUPFAM" id="SSF55961">
    <property type="entry name" value="Bet v1-like"/>
    <property type="match status" value="1"/>
</dbReference>
<evidence type="ECO:0000313" key="1">
    <source>
        <dbReference type="EMBL" id="BBZ28808.1"/>
    </source>
</evidence>
<dbReference type="Pfam" id="PF10604">
    <property type="entry name" value="Polyketide_cyc2"/>
    <property type="match status" value="1"/>
</dbReference>
<dbReference type="CDD" id="cd07812">
    <property type="entry name" value="SRPBCC"/>
    <property type="match status" value="1"/>
</dbReference>
<name>A0A7I7XHX9_9MYCO</name>
<dbReference type="AlphaFoldDB" id="A0A7I7XHX9"/>
<dbReference type="RefSeq" id="WP_163738806.1">
    <property type="nucleotide sequence ID" value="NZ_AP022610.1"/>
</dbReference>
<keyword evidence="2" id="KW-1185">Reference proteome</keyword>
<protein>
    <recommendedName>
        <fullName evidence="3">Cyclase</fullName>
    </recommendedName>
</protein>
<accession>A0A7I7XHX9</accession>
<dbReference type="Gene3D" id="3.30.530.20">
    <property type="match status" value="1"/>
</dbReference>
<organism evidence="1 2">
    <name type="scientific">Mycolicibacterium madagascariense</name>
    <dbReference type="NCBI Taxonomy" id="212765"/>
    <lineage>
        <taxon>Bacteria</taxon>
        <taxon>Bacillati</taxon>
        <taxon>Actinomycetota</taxon>
        <taxon>Actinomycetes</taxon>
        <taxon>Mycobacteriales</taxon>
        <taxon>Mycobacteriaceae</taxon>
        <taxon>Mycolicibacterium</taxon>
    </lineage>
</organism>
<dbReference type="KEGG" id="mmag:MMAD_31030"/>